<evidence type="ECO:0000256" key="2">
    <source>
        <dbReference type="ARBA" id="ARBA00023002"/>
    </source>
</evidence>
<dbReference type="Gene3D" id="3.30.360.10">
    <property type="entry name" value="Dihydrodipicolinate Reductase, domain 2"/>
    <property type="match status" value="1"/>
</dbReference>
<evidence type="ECO:0000259" key="4">
    <source>
        <dbReference type="Pfam" id="PF02894"/>
    </source>
</evidence>
<accession>A0ABQ2YKC5</accession>
<reference evidence="6" key="1">
    <citation type="journal article" date="2019" name="Int. J. Syst. Evol. Microbiol.">
        <title>The Global Catalogue of Microorganisms (GCM) 10K type strain sequencing project: providing services to taxonomists for standard genome sequencing and annotation.</title>
        <authorList>
            <consortium name="The Broad Institute Genomics Platform"/>
            <consortium name="The Broad Institute Genome Sequencing Center for Infectious Disease"/>
            <person name="Wu L."/>
            <person name="Ma J."/>
        </authorList>
    </citation>
    <scope>NUCLEOTIDE SEQUENCE [LARGE SCALE GENOMIC DNA]</scope>
    <source>
        <strain evidence="6">KCTC 22228</strain>
    </source>
</reference>
<evidence type="ECO:0000259" key="3">
    <source>
        <dbReference type="Pfam" id="PF01408"/>
    </source>
</evidence>
<dbReference type="EMBL" id="BMXS01000004">
    <property type="protein sequence ID" value="GGX87268.1"/>
    <property type="molecule type" value="Genomic_DNA"/>
</dbReference>
<proteinExistence type="inferred from homology"/>
<dbReference type="InterPro" id="IPR051317">
    <property type="entry name" value="Gfo/Idh/MocA_oxidoreduct"/>
</dbReference>
<protein>
    <submittedName>
        <fullName evidence="5">Oxidoreductase</fullName>
    </submittedName>
</protein>
<dbReference type="InterPro" id="IPR004104">
    <property type="entry name" value="Gfo/Idh/MocA-like_OxRdtase_C"/>
</dbReference>
<feature type="domain" description="Gfo/Idh/MocA-like oxidoreductase C-terminal" evidence="4">
    <location>
        <begin position="134"/>
        <end position="348"/>
    </location>
</feature>
<comment type="similarity">
    <text evidence="1">Belongs to the Gfo/Idh/MocA family.</text>
</comment>
<gene>
    <name evidence="5" type="ORF">GCM10007160_13260</name>
</gene>
<feature type="domain" description="Gfo/Idh/MocA-like oxidoreductase N-terminal" evidence="3">
    <location>
        <begin position="5"/>
        <end position="122"/>
    </location>
</feature>
<sequence>MKEIFNVGVVGYGFASKTFHIPLILATPGLNLVAVSSSDADKVHADLPDVVVESKPQALFARSEIDLVVIPTPNETHFPLAKSALLAGKHVILDKPFTVTLSEARMLKSQADECERLLTVFHNRRWDSDFLTLKSLLKQGTLGRVVNLESRFDRFRPGVRERWREQPKPGAGIWYDLGPHLLDQARQLFGMPRAILLDLANRRDGAKVDDDFLALLDYGGLRVTLKASALVAEPTPRFAVYGTRGSYVKYGLDPQEERLKAGETPAPQWGEDTRHGTLTLRDGEGEDAPLVSREQPTLPGDYLAYYRGIVAALNGDGPTPVGVDDALAVMGLLEAGLDSCRQGRWVKLKEGSPSKRLHPH</sequence>
<dbReference type="NCBIfam" id="NF008607">
    <property type="entry name" value="PRK11579.1"/>
    <property type="match status" value="1"/>
</dbReference>
<organism evidence="5 6">
    <name type="scientific">Litchfieldella qijiaojingensis</name>
    <dbReference type="NCBI Taxonomy" id="980347"/>
    <lineage>
        <taxon>Bacteria</taxon>
        <taxon>Pseudomonadati</taxon>
        <taxon>Pseudomonadota</taxon>
        <taxon>Gammaproteobacteria</taxon>
        <taxon>Oceanospirillales</taxon>
        <taxon>Halomonadaceae</taxon>
        <taxon>Litchfieldella</taxon>
    </lineage>
</organism>
<dbReference type="PANTHER" id="PTHR43708:SF5">
    <property type="entry name" value="CONSERVED EXPRESSED OXIDOREDUCTASE (EUROFUNG)-RELATED"/>
    <property type="match status" value="1"/>
</dbReference>
<dbReference type="InterPro" id="IPR000683">
    <property type="entry name" value="Gfo/Idh/MocA-like_OxRdtase_N"/>
</dbReference>
<evidence type="ECO:0000313" key="5">
    <source>
        <dbReference type="EMBL" id="GGX87268.1"/>
    </source>
</evidence>
<dbReference type="PANTHER" id="PTHR43708">
    <property type="entry name" value="CONSERVED EXPRESSED OXIDOREDUCTASE (EUROFUNG)"/>
    <property type="match status" value="1"/>
</dbReference>
<dbReference type="SUPFAM" id="SSF51735">
    <property type="entry name" value="NAD(P)-binding Rossmann-fold domains"/>
    <property type="match status" value="1"/>
</dbReference>
<dbReference type="Pfam" id="PF01408">
    <property type="entry name" value="GFO_IDH_MocA"/>
    <property type="match status" value="1"/>
</dbReference>
<keyword evidence="2" id="KW-0560">Oxidoreductase</keyword>
<name>A0ABQ2YKC5_9GAMM</name>
<dbReference type="Proteomes" id="UP000653056">
    <property type="component" value="Unassembled WGS sequence"/>
</dbReference>
<dbReference type="Pfam" id="PF02894">
    <property type="entry name" value="GFO_IDH_MocA_C"/>
    <property type="match status" value="1"/>
</dbReference>
<comment type="caution">
    <text evidence="5">The sequence shown here is derived from an EMBL/GenBank/DDBJ whole genome shotgun (WGS) entry which is preliminary data.</text>
</comment>
<evidence type="ECO:0000256" key="1">
    <source>
        <dbReference type="ARBA" id="ARBA00010928"/>
    </source>
</evidence>
<dbReference type="RefSeq" id="WP_189467426.1">
    <property type="nucleotide sequence ID" value="NZ_BMXS01000004.1"/>
</dbReference>
<dbReference type="InterPro" id="IPR036291">
    <property type="entry name" value="NAD(P)-bd_dom_sf"/>
</dbReference>
<keyword evidence="6" id="KW-1185">Reference proteome</keyword>
<evidence type="ECO:0000313" key="6">
    <source>
        <dbReference type="Proteomes" id="UP000653056"/>
    </source>
</evidence>
<dbReference type="Gene3D" id="3.40.50.720">
    <property type="entry name" value="NAD(P)-binding Rossmann-like Domain"/>
    <property type="match status" value="1"/>
</dbReference>